<feature type="region of interest" description="Disordered" evidence="11">
    <location>
        <begin position="242"/>
        <end position="262"/>
    </location>
</feature>
<evidence type="ECO:0000256" key="12">
    <source>
        <dbReference type="SAM" id="Phobius"/>
    </source>
</evidence>
<evidence type="ECO:0000256" key="7">
    <source>
        <dbReference type="ARBA" id="ARBA00022824"/>
    </source>
</evidence>
<feature type="domain" description="ER membrane protein complex subunit 1 C-terminal" evidence="14">
    <location>
        <begin position="704"/>
        <end position="906"/>
    </location>
</feature>
<comment type="caution">
    <text evidence="16">The sequence shown here is derived from an EMBL/GenBank/DDBJ whole genome shotgun (WGS) entry which is preliminary data.</text>
</comment>
<dbReference type="GO" id="GO:0072546">
    <property type="term" value="C:EMC complex"/>
    <property type="evidence" value="ECO:0007669"/>
    <property type="project" value="InterPro"/>
</dbReference>
<dbReference type="EMBL" id="VDEP01000440">
    <property type="protein sequence ID" value="KAA1081999.1"/>
    <property type="molecule type" value="Genomic_DNA"/>
</dbReference>
<keyword evidence="10" id="KW-0325">Glycoprotein</keyword>
<dbReference type="AlphaFoldDB" id="A0A5B0LPT6"/>
<dbReference type="OrthoDB" id="28092at2759"/>
<evidence type="ECO:0000256" key="11">
    <source>
        <dbReference type="SAM" id="MobiDB-lite"/>
    </source>
</evidence>
<gene>
    <name evidence="16" type="ORF">PGT21_029760</name>
    <name evidence="17" type="ORF">PGTUg99_032183</name>
</gene>
<dbReference type="PANTHER" id="PTHR21573">
    <property type="entry name" value="ER MEMBRANE PROTEIN COMPLEX SUBUNIT 1"/>
    <property type="match status" value="1"/>
</dbReference>
<protein>
    <recommendedName>
        <fullName evidence="4">ER membrane protein complex subunit 1</fullName>
    </recommendedName>
</protein>
<dbReference type="Gene3D" id="2.130.10.10">
    <property type="entry name" value="YVTN repeat-like/Quinoprotein amine dehydrogenase"/>
    <property type="match status" value="1"/>
</dbReference>
<dbReference type="Proteomes" id="UP000324748">
    <property type="component" value="Unassembled WGS sequence"/>
</dbReference>
<evidence type="ECO:0000256" key="6">
    <source>
        <dbReference type="ARBA" id="ARBA00022729"/>
    </source>
</evidence>
<evidence type="ECO:0000256" key="10">
    <source>
        <dbReference type="ARBA" id="ARBA00023180"/>
    </source>
</evidence>
<feature type="signal peptide" evidence="13">
    <location>
        <begin position="1"/>
        <end position="22"/>
    </location>
</feature>
<dbReference type="InterPro" id="IPR011678">
    <property type="entry name" value="EMC1_C"/>
</dbReference>
<dbReference type="InterPro" id="IPR058545">
    <property type="entry name" value="Beta-prop_EMC1_1st"/>
</dbReference>
<comment type="subcellular location">
    <subcellularLocation>
        <location evidence="1">Endoplasmic reticulum membrane</location>
        <topology evidence="1">Single-pass type I membrane protein</topology>
    </subcellularLocation>
</comment>
<evidence type="ECO:0000256" key="8">
    <source>
        <dbReference type="ARBA" id="ARBA00022989"/>
    </source>
</evidence>
<dbReference type="Pfam" id="PF25293">
    <property type="entry name" value="Beta-prop_EMC1_N"/>
    <property type="match status" value="1"/>
</dbReference>
<evidence type="ECO:0000256" key="3">
    <source>
        <dbReference type="ARBA" id="ARBA00011276"/>
    </source>
</evidence>
<sequence>MVNSRYPLGLLSIFTLISSLWSSSPSSEATWHLPLLGLPVAQSTRNPSQLRFFRHPNPKVRLTPRLPSLAITVTQKNILGAINPKNGTIVWRLLLPKNEPIIHYAVDLNNRRVAVISGENAIAVRLLSLSDGRLLWSKSLREGGLKQKDGLVGRVCDLVFTTDQHSDHNNFPDLIVLSHQSHAFRLSGHEGVVRWTWKTVDPTWNILRILEQKTDDQINFLLSKDESESTYIAQVESLSSTTGSAYDQRPGSHQTCRKSGEPPVIITSTSDLTASIAKSVVICIDPEGHISSALVPDQPTNPSQISQFSNLKHKHPALIDVGLAEESVFLAKLSDGSAIVLKVSSDGTLKSTWSFDPTDLPTKYAGSIDRDGLPYVSKVSFVPTLGLASLEILSLTPTERTPEGMVVGSTFGYDLQQNGPITGISVEVLQITNYTPLSRVMLVTGLGDIQLWQGETLQWERHEDLSLPASITLHQSKGFGGPLMSTDPIDIPRYVLQMTKVLFSGLLNFQSSKANPYNQSLANAYVWLIGSATGRLFAIVRDSNNEGKILWKRSLMSPGTVGSRTTLKWERLSFEGGHTGSYHPHVMTSLQMDGSQTTFTIGLMDGQILNQTTITVPDRPQDSLVLKNKKLLAIHDRDMGGSPARFLGDRGALFKYLNPNLAVYFDDDFGGQTIEILDQKTGALIWAFEFSVKVDPASINAALTENWLVITSREIESGSTRINSIEWFMSSKADVRVDGSTANITSSARSYLTPFDIKGLGFTKSRLGVTSRALLVISDMDQIVSISRRLLDVRRPFTKPTTEEIEELLLKYDPLIMIDPKSIISGDRPTKGLEQVYSFPTEFESTSAVIGVGLDLFVTSTAPSRTFDMLGSDFNKAQLILTSAGLLLTTLILRPIVQKKQLKRQWYT</sequence>
<dbReference type="InterPro" id="IPR011047">
    <property type="entry name" value="Quinoprotein_ADH-like_sf"/>
</dbReference>
<keyword evidence="9 12" id="KW-0472">Membrane</keyword>
<evidence type="ECO:0000313" key="16">
    <source>
        <dbReference type="EMBL" id="KAA1066395.1"/>
    </source>
</evidence>
<keyword evidence="18" id="KW-1185">Reference proteome</keyword>
<evidence type="ECO:0000313" key="18">
    <source>
        <dbReference type="Proteomes" id="UP000324748"/>
    </source>
</evidence>
<feature type="domain" description="EMC1 first beta-propeller" evidence="15">
    <location>
        <begin position="72"/>
        <end position="463"/>
    </location>
</feature>
<dbReference type="SUPFAM" id="SSF50998">
    <property type="entry name" value="Quinoprotein alcohol dehydrogenase-like"/>
    <property type="match status" value="1"/>
</dbReference>
<dbReference type="Proteomes" id="UP000325313">
    <property type="component" value="Unassembled WGS sequence"/>
</dbReference>
<evidence type="ECO:0000313" key="19">
    <source>
        <dbReference type="Proteomes" id="UP000325313"/>
    </source>
</evidence>
<dbReference type="Pfam" id="PF07774">
    <property type="entry name" value="EMC1_C"/>
    <property type="match status" value="1"/>
</dbReference>
<dbReference type="GO" id="GO:0034975">
    <property type="term" value="P:protein folding in endoplasmic reticulum"/>
    <property type="evidence" value="ECO:0007669"/>
    <property type="project" value="TreeGrafter"/>
</dbReference>
<evidence type="ECO:0000259" key="15">
    <source>
        <dbReference type="Pfam" id="PF25293"/>
    </source>
</evidence>
<comment type="subunit">
    <text evidence="3">Component of the ER membrane protein complex (EMC).</text>
</comment>
<evidence type="ECO:0000256" key="13">
    <source>
        <dbReference type="SAM" id="SignalP"/>
    </source>
</evidence>
<evidence type="ECO:0000259" key="14">
    <source>
        <dbReference type="Pfam" id="PF07774"/>
    </source>
</evidence>
<keyword evidence="7" id="KW-0256">Endoplasmic reticulum</keyword>
<reference evidence="18 19" key="1">
    <citation type="submission" date="2019-05" db="EMBL/GenBank/DDBJ databases">
        <title>Emergence of the Ug99 lineage of the wheat stem rust pathogen through somatic hybridization.</title>
        <authorList>
            <person name="Li F."/>
            <person name="Upadhyaya N.M."/>
            <person name="Sperschneider J."/>
            <person name="Matny O."/>
            <person name="Nguyen-Phuc H."/>
            <person name="Mago R."/>
            <person name="Raley C."/>
            <person name="Miller M.E."/>
            <person name="Silverstein K.A.T."/>
            <person name="Henningsen E."/>
            <person name="Hirsch C.D."/>
            <person name="Visser B."/>
            <person name="Pretorius Z.A."/>
            <person name="Steffenson B.J."/>
            <person name="Schwessinger B."/>
            <person name="Dodds P.N."/>
            <person name="Figueroa M."/>
        </authorList>
    </citation>
    <scope>NUCLEOTIDE SEQUENCE [LARGE SCALE GENOMIC DNA]</scope>
    <source>
        <strain evidence="16">21-0</strain>
        <strain evidence="17 19">Ug99</strain>
    </source>
</reference>
<dbReference type="InterPro" id="IPR026895">
    <property type="entry name" value="EMC1"/>
</dbReference>
<name>A0A5B0LPT6_PUCGR</name>
<feature type="chain" id="PRO_5033473274" description="ER membrane protein complex subunit 1" evidence="13">
    <location>
        <begin position="23"/>
        <end position="908"/>
    </location>
</feature>
<evidence type="ECO:0000313" key="17">
    <source>
        <dbReference type="EMBL" id="KAA1081999.1"/>
    </source>
</evidence>
<comment type="similarity">
    <text evidence="2">Belongs to the EMC1 family.</text>
</comment>
<feature type="transmembrane region" description="Helical" evidence="12">
    <location>
        <begin position="879"/>
        <end position="897"/>
    </location>
</feature>
<evidence type="ECO:0000256" key="1">
    <source>
        <dbReference type="ARBA" id="ARBA00004115"/>
    </source>
</evidence>
<keyword evidence="8 12" id="KW-1133">Transmembrane helix</keyword>
<evidence type="ECO:0000256" key="5">
    <source>
        <dbReference type="ARBA" id="ARBA00022692"/>
    </source>
</evidence>
<keyword evidence="5 12" id="KW-0812">Transmembrane</keyword>
<dbReference type="PANTHER" id="PTHR21573:SF0">
    <property type="entry name" value="ER MEMBRANE PROTEIN COMPLEX SUBUNIT 1"/>
    <property type="match status" value="1"/>
</dbReference>
<keyword evidence="6 13" id="KW-0732">Signal</keyword>
<evidence type="ECO:0000256" key="4">
    <source>
        <dbReference type="ARBA" id="ARBA00020824"/>
    </source>
</evidence>
<evidence type="ECO:0000256" key="2">
    <source>
        <dbReference type="ARBA" id="ARBA00007904"/>
    </source>
</evidence>
<evidence type="ECO:0000256" key="9">
    <source>
        <dbReference type="ARBA" id="ARBA00023136"/>
    </source>
</evidence>
<proteinExistence type="inferred from homology"/>
<dbReference type="EMBL" id="VSWC01000196">
    <property type="protein sequence ID" value="KAA1066395.1"/>
    <property type="molecule type" value="Genomic_DNA"/>
</dbReference>
<organism evidence="16 18">
    <name type="scientific">Puccinia graminis f. sp. tritici</name>
    <dbReference type="NCBI Taxonomy" id="56615"/>
    <lineage>
        <taxon>Eukaryota</taxon>
        <taxon>Fungi</taxon>
        <taxon>Dikarya</taxon>
        <taxon>Basidiomycota</taxon>
        <taxon>Pucciniomycotina</taxon>
        <taxon>Pucciniomycetes</taxon>
        <taxon>Pucciniales</taxon>
        <taxon>Pucciniaceae</taxon>
        <taxon>Puccinia</taxon>
    </lineage>
</organism>
<dbReference type="InterPro" id="IPR015943">
    <property type="entry name" value="WD40/YVTN_repeat-like_dom_sf"/>
</dbReference>
<accession>A0A5B0LPT6</accession>